<gene>
    <name evidence="11" type="ORF">OQ273_02900</name>
</gene>
<evidence type="ECO:0000256" key="4">
    <source>
        <dbReference type="ARBA" id="ARBA00022519"/>
    </source>
</evidence>
<evidence type="ECO:0000259" key="10">
    <source>
        <dbReference type="Pfam" id="PF04290"/>
    </source>
</evidence>
<sequence length="164" mass="17771">MIKRIEHVLDTLGALAIIALCLLIVFSVVGRELIGSGVPDSIILVRELMVPAILFPLSTATARRAHISIEVIANHFPASLNRWVAVLAAIVGMVIVGTLIAASWVQLAKTFSEASHYGGDFAIPKWPSRAAYFVAFLFVGLRLIQIFWVDLRAAIRGQDAPATL</sequence>
<dbReference type="PANTHER" id="PTHR35011">
    <property type="entry name" value="2,3-DIKETO-L-GULONATE TRAP TRANSPORTER SMALL PERMEASE PROTEIN YIAM"/>
    <property type="match status" value="1"/>
</dbReference>
<feature type="transmembrane region" description="Helical" evidence="9">
    <location>
        <begin position="42"/>
        <end position="62"/>
    </location>
</feature>
<feature type="transmembrane region" description="Helical" evidence="9">
    <location>
        <begin position="130"/>
        <end position="149"/>
    </location>
</feature>
<evidence type="ECO:0000313" key="12">
    <source>
        <dbReference type="Proteomes" id="UP001151234"/>
    </source>
</evidence>
<dbReference type="InterPro" id="IPR007387">
    <property type="entry name" value="TRAP_DctQ"/>
</dbReference>
<evidence type="ECO:0000256" key="8">
    <source>
        <dbReference type="ARBA" id="ARBA00038436"/>
    </source>
</evidence>
<evidence type="ECO:0000256" key="1">
    <source>
        <dbReference type="ARBA" id="ARBA00004429"/>
    </source>
</evidence>
<name>A0A9X3UE93_9HYPH</name>
<dbReference type="Proteomes" id="UP001151234">
    <property type="component" value="Unassembled WGS sequence"/>
</dbReference>
<keyword evidence="4 9" id="KW-0997">Cell inner membrane</keyword>
<dbReference type="GO" id="GO:0015740">
    <property type="term" value="P:C4-dicarboxylate transport"/>
    <property type="evidence" value="ECO:0007669"/>
    <property type="project" value="TreeGrafter"/>
</dbReference>
<evidence type="ECO:0000256" key="6">
    <source>
        <dbReference type="ARBA" id="ARBA00022989"/>
    </source>
</evidence>
<comment type="similarity">
    <text evidence="8 9">Belongs to the TRAP transporter small permease family.</text>
</comment>
<evidence type="ECO:0000256" key="5">
    <source>
        <dbReference type="ARBA" id="ARBA00022692"/>
    </source>
</evidence>
<dbReference type="GO" id="GO:0022857">
    <property type="term" value="F:transmembrane transporter activity"/>
    <property type="evidence" value="ECO:0007669"/>
    <property type="project" value="UniProtKB-UniRule"/>
</dbReference>
<evidence type="ECO:0000256" key="3">
    <source>
        <dbReference type="ARBA" id="ARBA00022475"/>
    </source>
</evidence>
<keyword evidence="3" id="KW-1003">Cell membrane</keyword>
<evidence type="ECO:0000256" key="2">
    <source>
        <dbReference type="ARBA" id="ARBA00022448"/>
    </source>
</evidence>
<keyword evidence="5 9" id="KW-0812">Transmembrane</keyword>
<proteinExistence type="inferred from homology"/>
<comment type="caution">
    <text evidence="11">The sequence shown here is derived from an EMBL/GenBank/DDBJ whole genome shotgun (WGS) entry which is preliminary data.</text>
</comment>
<feature type="domain" description="Tripartite ATP-independent periplasmic transporters DctQ component" evidence="10">
    <location>
        <begin position="20"/>
        <end position="152"/>
    </location>
</feature>
<keyword evidence="7 9" id="KW-0472">Membrane</keyword>
<dbReference type="AlphaFoldDB" id="A0A9X3UE93"/>
<feature type="transmembrane region" description="Helical" evidence="9">
    <location>
        <begin position="83"/>
        <end position="105"/>
    </location>
</feature>
<comment type="function">
    <text evidence="9">Part of the tripartite ATP-independent periplasmic (TRAP) transport system.</text>
</comment>
<dbReference type="EMBL" id="JAPJZI010000001">
    <property type="protein sequence ID" value="MDA5397512.1"/>
    <property type="molecule type" value="Genomic_DNA"/>
</dbReference>
<organism evidence="11 12">
    <name type="scientific">Hoeflea prorocentri</name>
    <dbReference type="NCBI Taxonomy" id="1922333"/>
    <lineage>
        <taxon>Bacteria</taxon>
        <taxon>Pseudomonadati</taxon>
        <taxon>Pseudomonadota</taxon>
        <taxon>Alphaproteobacteria</taxon>
        <taxon>Hyphomicrobiales</taxon>
        <taxon>Rhizobiaceae</taxon>
        <taxon>Hoeflea</taxon>
    </lineage>
</organism>
<evidence type="ECO:0000256" key="9">
    <source>
        <dbReference type="RuleBase" id="RU369079"/>
    </source>
</evidence>
<comment type="subcellular location">
    <subcellularLocation>
        <location evidence="1 9">Cell inner membrane</location>
        <topology evidence="1 9">Multi-pass membrane protein</topology>
    </subcellularLocation>
</comment>
<evidence type="ECO:0000313" key="11">
    <source>
        <dbReference type="EMBL" id="MDA5397512.1"/>
    </source>
</evidence>
<keyword evidence="12" id="KW-1185">Reference proteome</keyword>
<evidence type="ECO:0000256" key="7">
    <source>
        <dbReference type="ARBA" id="ARBA00023136"/>
    </source>
</evidence>
<reference evidence="11" key="1">
    <citation type="submission" date="2022-11" db="EMBL/GenBank/DDBJ databases">
        <title>Draft genome sequence of Hoeflea poritis E7-10 and Hoeflea prorocentri PM5-8, separated from scleractinian coral Porites lutea and marine dinoflagellate.</title>
        <authorList>
            <person name="Zhang G."/>
            <person name="Wei Q."/>
            <person name="Cai L."/>
        </authorList>
    </citation>
    <scope>NUCLEOTIDE SEQUENCE</scope>
    <source>
        <strain evidence="11">PM5-8</strain>
    </source>
</reference>
<dbReference type="Pfam" id="PF04290">
    <property type="entry name" value="DctQ"/>
    <property type="match status" value="1"/>
</dbReference>
<dbReference type="PANTHER" id="PTHR35011:SF10">
    <property type="entry name" value="TRAP TRANSPORTER SMALL PERMEASE PROTEIN"/>
    <property type="match status" value="1"/>
</dbReference>
<dbReference type="GO" id="GO:0005886">
    <property type="term" value="C:plasma membrane"/>
    <property type="evidence" value="ECO:0007669"/>
    <property type="project" value="UniProtKB-SubCell"/>
</dbReference>
<dbReference type="InterPro" id="IPR055348">
    <property type="entry name" value="DctQ"/>
</dbReference>
<dbReference type="RefSeq" id="WP_267988973.1">
    <property type="nucleotide sequence ID" value="NZ_JAPJZI010000001.1"/>
</dbReference>
<protein>
    <recommendedName>
        <fullName evidence="9">TRAP transporter small permease protein</fullName>
    </recommendedName>
</protein>
<keyword evidence="2 9" id="KW-0813">Transport</keyword>
<accession>A0A9X3UE93</accession>
<keyword evidence="6 9" id="KW-1133">Transmembrane helix</keyword>
<feature type="transmembrane region" description="Helical" evidence="9">
    <location>
        <begin position="12"/>
        <end position="30"/>
    </location>
</feature>
<comment type="subunit">
    <text evidence="9">The complex comprises the extracytoplasmic solute receptor protein and the two transmembrane proteins.</text>
</comment>